<dbReference type="EMBL" id="GBRH01200733">
    <property type="protein sequence ID" value="JAD97162.1"/>
    <property type="molecule type" value="Transcribed_RNA"/>
</dbReference>
<evidence type="ECO:0000313" key="1">
    <source>
        <dbReference type="EMBL" id="JAD97162.1"/>
    </source>
</evidence>
<protein>
    <submittedName>
        <fullName evidence="1">GSVIVT01015036001, CPN21</fullName>
    </submittedName>
</protein>
<dbReference type="AlphaFoldDB" id="A0A0A9EMA8"/>
<accession>A0A0A9EMA8</accession>
<organism evidence="1">
    <name type="scientific">Arundo donax</name>
    <name type="common">Giant reed</name>
    <name type="synonym">Donax arundinaceus</name>
    <dbReference type="NCBI Taxonomy" id="35708"/>
    <lineage>
        <taxon>Eukaryota</taxon>
        <taxon>Viridiplantae</taxon>
        <taxon>Streptophyta</taxon>
        <taxon>Embryophyta</taxon>
        <taxon>Tracheophyta</taxon>
        <taxon>Spermatophyta</taxon>
        <taxon>Magnoliopsida</taxon>
        <taxon>Liliopsida</taxon>
        <taxon>Poales</taxon>
        <taxon>Poaceae</taxon>
        <taxon>PACMAD clade</taxon>
        <taxon>Arundinoideae</taxon>
        <taxon>Arundineae</taxon>
        <taxon>Arundo</taxon>
    </lineage>
</organism>
<sequence>MATTVPTEGFSLFACVNSKPPAVCSSASATLMRIRSFSGFISLTSSPSRIPMMSSSFKMR</sequence>
<proteinExistence type="predicted"/>
<reference evidence="1" key="2">
    <citation type="journal article" date="2015" name="Data Brief">
        <title>Shoot transcriptome of the giant reed, Arundo donax.</title>
        <authorList>
            <person name="Barrero R.A."/>
            <person name="Guerrero F.D."/>
            <person name="Moolhuijzen P."/>
            <person name="Goolsby J.A."/>
            <person name="Tidwell J."/>
            <person name="Bellgard S.E."/>
            <person name="Bellgard M.I."/>
        </authorList>
    </citation>
    <scope>NUCLEOTIDE SEQUENCE</scope>
    <source>
        <tissue evidence="1">Shoot tissue taken approximately 20 cm above the soil surface</tissue>
    </source>
</reference>
<reference evidence="1" key="1">
    <citation type="submission" date="2014-09" db="EMBL/GenBank/DDBJ databases">
        <authorList>
            <person name="Magalhaes I.L.F."/>
            <person name="Oliveira U."/>
            <person name="Santos F.R."/>
            <person name="Vidigal T.H.D.A."/>
            <person name="Brescovit A.D."/>
            <person name="Santos A.J."/>
        </authorList>
    </citation>
    <scope>NUCLEOTIDE SEQUENCE</scope>
    <source>
        <tissue evidence="1">Shoot tissue taken approximately 20 cm above the soil surface</tissue>
    </source>
</reference>
<name>A0A0A9EMA8_ARUDO</name>